<dbReference type="PROSITE" id="PS50206">
    <property type="entry name" value="RHODANESE_3"/>
    <property type="match status" value="1"/>
</dbReference>
<comment type="caution">
    <text evidence="2">The sequence shown here is derived from an EMBL/GenBank/DDBJ whole genome shotgun (WGS) entry which is preliminary data.</text>
</comment>
<dbReference type="InterPro" id="IPR036873">
    <property type="entry name" value="Rhodanese-like_dom_sf"/>
</dbReference>
<protein>
    <submittedName>
        <fullName evidence="2">Uu.00g140610.m01.CDS01</fullName>
    </submittedName>
</protein>
<reference evidence="2" key="1">
    <citation type="submission" date="2023-10" db="EMBL/GenBank/DDBJ databases">
        <authorList>
            <person name="Hackl T."/>
        </authorList>
    </citation>
    <scope>NUCLEOTIDE SEQUENCE</scope>
</reference>
<dbReference type="Gene3D" id="3.40.250.10">
    <property type="entry name" value="Rhodanese-like domain"/>
    <property type="match status" value="1"/>
</dbReference>
<proteinExistence type="predicted"/>
<dbReference type="EMBL" id="CAUWAG010000012">
    <property type="protein sequence ID" value="CAJ2509035.1"/>
    <property type="molecule type" value="Genomic_DNA"/>
</dbReference>
<dbReference type="SUPFAM" id="SSF52821">
    <property type="entry name" value="Rhodanese/Cell cycle control phosphatase"/>
    <property type="match status" value="1"/>
</dbReference>
<gene>
    <name evidence="2" type="ORF">KHLLAP_LOCUS9503</name>
</gene>
<feature type="domain" description="Rhodanese" evidence="1">
    <location>
        <begin position="132"/>
        <end position="149"/>
    </location>
</feature>
<evidence type="ECO:0000313" key="3">
    <source>
        <dbReference type="Proteomes" id="UP001295740"/>
    </source>
</evidence>
<accession>A0AAI8YLI9</accession>
<evidence type="ECO:0000313" key="2">
    <source>
        <dbReference type="EMBL" id="CAJ2509035.1"/>
    </source>
</evidence>
<name>A0AAI8YLI9_9PEZI</name>
<organism evidence="2 3">
    <name type="scientific">Anthostomella pinea</name>
    <dbReference type="NCBI Taxonomy" id="933095"/>
    <lineage>
        <taxon>Eukaryota</taxon>
        <taxon>Fungi</taxon>
        <taxon>Dikarya</taxon>
        <taxon>Ascomycota</taxon>
        <taxon>Pezizomycotina</taxon>
        <taxon>Sordariomycetes</taxon>
        <taxon>Xylariomycetidae</taxon>
        <taxon>Xylariales</taxon>
        <taxon>Xylariaceae</taxon>
        <taxon>Anthostomella</taxon>
    </lineage>
</organism>
<sequence length="164" mass="18078">MAAQEPPWYAAYPSPRTTEPASVSREEVLNMLRAGKIGQDVVLVDLRRNDHEPLNPITQGGTIQCSINLPAQSLYPSIPTLYHLFKAAGVRQVIWYCVLPTEGSSRGRGTRAAGWFNDHIQDQGDADMESVILSGGIKGWAGAGGEFVEHMEGYEAEYWKQFPS</sequence>
<keyword evidence="3" id="KW-1185">Reference proteome</keyword>
<dbReference type="AlphaFoldDB" id="A0AAI8YLI9"/>
<evidence type="ECO:0000259" key="1">
    <source>
        <dbReference type="PROSITE" id="PS50206"/>
    </source>
</evidence>
<dbReference type="Proteomes" id="UP001295740">
    <property type="component" value="Unassembled WGS sequence"/>
</dbReference>
<dbReference type="InterPro" id="IPR001763">
    <property type="entry name" value="Rhodanese-like_dom"/>
</dbReference>